<evidence type="ECO:0000313" key="1">
    <source>
        <dbReference type="EMBL" id="MBB0246811.1"/>
    </source>
</evidence>
<dbReference type="InterPro" id="IPR038287">
    <property type="entry name" value="Cse2_sf"/>
</dbReference>
<comment type="caution">
    <text evidence="1">The sequence shown here is derived from an EMBL/GenBank/DDBJ whole genome shotgun (WGS) entry which is preliminary data.</text>
</comment>
<sequence>PRPTRDGAAETVRYWNRYVTARGTWRLHSAGRPTEPPGEDLATLRSGLEHTAGEVFALWPFYTTPCDGRVPRLLEAEHAALALYGLHQQGRRDPMHRPGIGPGTALANLRRSERFGADALDRRVDATANATSVASLRHRLRGLVTQLRTGGQPMDYDMLLDDLHSWHRPDGRRRVRRRWGLEYYARKPESRD</sequence>
<dbReference type="Gene3D" id="1.10.520.40">
    <property type="entry name" value="CRISPR-associated protein Cse2"/>
    <property type="match status" value="1"/>
</dbReference>
<keyword evidence="2" id="KW-1185">Reference proteome</keyword>
<name>A0A7W3THC5_9ACTN</name>
<accession>A0A7W3THC5</accession>
<protein>
    <submittedName>
        <fullName evidence="1">Type I-E CRISPR-associated protein Cse2/CasB</fullName>
    </submittedName>
</protein>
<feature type="non-terminal residue" evidence="1">
    <location>
        <position position="1"/>
    </location>
</feature>
<gene>
    <name evidence="1" type="primary">casB</name>
    <name evidence="1" type="ORF">FNQ90_22495</name>
</gene>
<dbReference type="AlphaFoldDB" id="A0A7W3THC5"/>
<dbReference type="InterPro" id="IPR013382">
    <property type="entry name" value="CRISPR-assoc_prot_Cse2"/>
</dbReference>
<dbReference type="RefSeq" id="WP_182608098.1">
    <property type="nucleotide sequence ID" value="NZ_VKHT01001136.1"/>
</dbReference>
<dbReference type="CDD" id="cd09731">
    <property type="entry name" value="Cse2_I-E"/>
    <property type="match status" value="1"/>
</dbReference>
<organism evidence="1 2">
    <name type="scientific">Streptomyces alkaliphilus</name>
    <dbReference type="NCBI Taxonomy" id="1472722"/>
    <lineage>
        <taxon>Bacteria</taxon>
        <taxon>Bacillati</taxon>
        <taxon>Actinomycetota</taxon>
        <taxon>Actinomycetes</taxon>
        <taxon>Kitasatosporales</taxon>
        <taxon>Streptomycetaceae</taxon>
        <taxon>Streptomyces</taxon>
    </lineage>
</organism>
<reference evidence="2" key="1">
    <citation type="submission" date="2019-10" db="EMBL/GenBank/DDBJ databases">
        <title>Streptomyces sp. nov., a novel actinobacterium isolated from alkaline environment.</title>
        <authorList>
            <person name="Golinska P."/>
        </authorList>
    </citation>
    <scope>NUCLEOTIDE SEQUENCE [LARGE SCALE GENOMIC DNA]</scope>
    <source>
        <strain evidence="2">DSM 42118</strain>
    </source>
</reference>
<dbReference type="EMBL" id="VKHT01001136">
    <property type="protein sequence ID" value="MBB0246811.1"/>
    <property type="molecule type" value="Genomic_DNA"/>
</dbReference>
<proteinExistence type="predicted"/>
<dbReference type="Proteomes" id="UP000538929">
    <property type="component" value="Unassembled WGS sequence"/>
</dbReference>
<dbReference type="NCBIfam" id="TIGR02548">
    <property type="entry name" value="casB_cse2"/>
    <property type="match status" value="1"/>
</dbReference>
<dbReference type="Pfam" id="PF09485">
    <property type="entry name" value="CRISPR_Cse2"/>
    <property type="match status" value="1"/>
</dbReference>
<evidence type="ECO:0000313" key="2">
    <source>
        <dbReference type="Proteomes" id="UP000538929"/>
    </source>
</evidence>